<reference evidence="1" key="1">
    <citation type="submission" date="2020-05" db="EMBL/GenBank/DDBJ databases">
        <authorList>
            <person name="Chiriac C."/>
            <person name="Salcher M."/>
            <person name="Ghai R."/>
            <person name="Kavagutti S V."/>
        </authorList>
    </citation>
    <scope>NUCLEOTIDE SEQUENCE</scope>
</reference>
<evidence type="ECO:0000313" key="1">
    <source>
        <dbReference type="EMBL" id="CAB4699943.1"/>
    </source>
</evidence>
<gene>
    <name evidence="1" type="ORF">UFOPK2399_01282</name>
</gene>
<proteinExistence type="predicted"/>
<protein>
    <submittedName>
        <fullName evidence="1">Unannotated protein</fullName>
    </submittedName>
</protein>
<dbReference type="EMBL" id="CAEZXP010000003">
    <property type="protein sequence ID" value="CAB4699943.1"/>
    <property type="molecule type" value="Genomic_DNA"/>
</dbReference>
<name>A0A6J6PSD2_9ZZZZ</name>
<dbReference type="AlphaFoldDB" id="A0A6J6PSD2"/>
<accession>A0A6J6PSD2</accession>
<sequence>MLRVVALSVVGVIASAFVATAAFGGVTPITRAAGVAAVSLKFASVKSDGTLVASQSSGAESATRASQGQFRITFDGSIERCAVASASGAGSTGANTFTFNTKIATKISGSSLYVSLTGQNDGPSDFAFSVILACRGGVVAAGGVTTTTSTTSGSPSLASTLRFATVSSAGALSRTQSYGASSATRASQGQFRVTFDASIAGCAVSAASGAGSTTLNTFTFNTHIATTISGSTLYVSLTGKNDGPADFAFSVILACAS</sequence>
<organism evidence="1">
    <name type="scientific">freshwater metagenome</name>
    <dbReference type="NCBI Taxonomy" id="449393"/>
    <lineage>
        <taxon>unclassified sequences</taxon>
        <taxon>metagenomes</taxon>
        <taxon>ecological metagenomes</taxon>
    </lineage>
</organism>